<name>A0ABV0E359_9BURK</name>
<sequence length="90" mass="9436">MTDADSGIEVDAAANKRHGPVFFDVMLAPAHAEFGDLLALIGAQPCLNWNALTSAPQWSKRIAPGPMPCTWLAGCPVPHDAQNLATNGSP</sequence>
<protein>
    <submittedName>
        <fullName evidence="1">Uncharacterized protein</fullName>
    </submittedName>
</protein>
<proteinExistence type="predicted"/>
<reference evidence="1 2" key="1">
    <citation type="submission" date="2024-01" db="EMBL/GenBank/DDBJ databases">
        <title>The diversity of rhizobia nodulating Mimosa spp. in eleven states of Brazil covering several biomes is determined by host plant, location, and edaphic factors.</title>
        <authorList>
            <person name="Rouws L."/>
            <person name="Barauna A."/>
            <person name="Beukes C."/>
            <person name="De Faria S.M."/>
            <person name="Gross E."/>
            <person name="Dos Reis Junior F.B."/>
            <person name="Simon M."/>
            <person name="Maluk M."/>
            <person name="Odee D.W."/>
            <person name="Kenicer G."/>
            <person name="Young J.P.W."/>
            <person name="Reis V.M."/>
            <person name="Zilli J."/>
            <person name="James E.K."/>
        </authorList>
    </citation>
    <scope>NUCLEOTIDE SEQUENCE [LARGE SCALE GENOMIC DNA]</scope>
    <source>
        <strain evidence="1 2">JHI1651</strain>
    </source>
</reference>
<evidence type="ECO:0000313" key="2">
    <source>
        <dbReference type="Proteomes" id="UP001462961"/>
    </source>
</evidence>
<comment type="caution">
    <text evidence="1">The sequence shown here is derived from an EMBL/GenBank/DDBJ whole genome shotgun (WGS) entry which is preliminary data.</text>
</comment>
<evidence type="ECO:0000313" key="1">
    <source>
        <dbReference type="EMBL" id="MEO1757353.1"/>
    </source>
</evidence>
<dbReference type="EMBL" id="JAYLVJ010000036">
    <property type="protein sequence ID" value="MEO1757353.1"/>
    <property type="molecule type" value="Genomic_DNA"/>
</dbReference>
<accession>A0ABV0E359</accession>
<keyword evidence="2" id="KW-1185">Reference proteome</keyword>
<dbReference type="Proteomes" id="UP001462961">
    <property type="component" value="Unassembled WGS sequence"/>
</dbReference>
<gene>
    <name evidence="1" type="ORF">VOI32_25890</name>
</gene>
<dbReference type="RefSeq" id="WP_176957083.1">
    <property type="nucleotide sequence ID" value="NZ_JAKUCO010000004.1"/>
</dbReference>
<organism evidence="1 2">
    <name type="scientific">Paraburkholderia caribensis</name>
    <dbReference type="NCBI Taxonomy" id="75105"/>
    <lineage>
        <taxon>Bacteria</taxon>
        <taxon>Pseudomonadati</taxon>
        <taxon>Pseudomonadota</taxon>
        <taxon>Betaproteobacteria</taxon>
        <taxon>Burkholderiales</taxon>
        <taxon>Burkholderiaceae</taxon>
        <taxon>Paraburkholderia</taxon>
    </lineage>
</organism>